<dbReference type="Proteomes" id="UP000460718">
    <property type="component" value="Unassembled WGS sequence"/>
</dbReference>
<dbReference type="EMBL" id="QXGD01000630">
    <property type="protein sequence ID" value="KAE9231089.1"/>
    <property type="molecule type" value="Genomic_DNA"/>
</dbReference>
<reference evidence="15 16" key="1">
    <citation type="submission" date="2018-08" db="EMBL/GenBank/DDBJ databases">
        <title>Genomic investigation of the strawberry pathogen Phytophthora fragariae indicates pathogenicity is determined by transcriptional variation in three key races.</title>
        <authorList>
            <person name="Adams T.M."/>
            <person name="Armitage A.D."/>
            <person name="Sobczyk M.K."/>
            <person name="Bates H.J."/>
            <person name="Dunwell J.M."/>
            <person name="Nellist C.F."/>
            <person name="Harrison R.J."/>
        </authorList>
    </citation>
    <scope>NUCLEOTIDE SEQUENCE [LARGE SCALE GENOMIC DNA]</scope>
    <source>
        <strain evidence="13 17">A4</strain>
        <strain evidence="12 18">BC-1</strain>
        <strain evidence="11 22">BC-23</strain>
        <strain evidence="10 16">NOV-27</strain>
        <strain evidence="9 19">NOV-5</strain>
        <strain evidence="7 20">NOV-71</strain>
        <strain evidence="14 23">NOV-77</strain>
        <strain evidence="5 15">NOV-9</strain>
        <strain evidence="8 24">ONT-3</strain>
        <strain evidence="6 21">SCRP245</strain>
    </source>
</reference>
<evidence type="ECO:0000313" key="12">
    <source>
        <dbReference type="EMBL" id="KAE9231089.1"/>
    </source>
</evidence>
<dbReference type="EMBL" id="QXGA01000639">
    <property type="protein sequence ID" value="KAE9143177.1"/>
    <property type="molecule type" value="Genomic_DNA"/>
</dbReference>
<evidence type="ECO:0000313" key="13">
    <source>
        <dbReference type="EMBL" id="KAE9309735.1"/>
    </source>
</evidence>
<sequence>MRNCGSSQASPLARRAPQADSRGQHADNTHMDLLNAVWRFSVGSDSDLAAGQLALERIQQLLVSAIAKDDGAPHALTRAEIDPIKAICDQLFPANFLLKVPGSDDDEPERPQRVHYQHVYEDETFSIGIFILPPGVSIPLHDHPGMSVISRVLYGSLHIKSFDLVADVGGNKHTARLQADEVLTAPHTTELLPDCGNLHQLMGGEDVGCAFLDIITPPYDSNDGRDCTYYRVVSQENSSDGELVTLETYNPMAFDVLTEPYLGPRLQRYVS</sequence>
<dbReference type="SUPFAM" id="SSF51182">
    <property type="entry name" value="RmlC-like cupins"/>
    <property type="match status" value="1"/>
</dbReference>
<evidence type="ECO:0000313" key="22">
    <source>
        <dbReference type="Proteomes" id="UP000476176"/>
    </source>
</evidence>
<evidence type="ECO:0000256" key="3">
    <source>
        <dbReference type="ARBA" id="ARBA00023004"/>
    </source>
</evidence>
<dbReference type="GO" id="GO:0016702">
    <property type="term" value="F:oxidoreductase activity, acting on single donors with incorporation of molecular oxygen, incorporation of two atoms of oxygen"/>
    <property type="evidence" value="ECO:0007669"/>
    <property type="project" value="InterPro"/>
</dbReference>
<dbReference type="CDD" id="cd20289">
    <property type="entry name" value="cupin_ADO"/>
    <property type="match status" value="1"/>
</dbReference>
<dbReference type="InterPro" id="IPR012864">
    <property type="entry name" value="PCO/ADO"/>
</dbReference>
<evidence type="ECO:0000313" key="20">
    <source>
        <dbReference type="Proteomes" id="UP000441208"/>
    </source>
</evidence>
<evidence type="ECO:0000313" key="6">
    <source>
        <dbReference type="EMBL" id="KAE9009428.1"/>
    </source>
</evidence>
<dbReference type="EMBL" id="QXGF01000624">
    <property type="protein sequence ID" value="KAE8937605.1"/>
    <property type="molecule type" value="Genomic_DNA"/>
</dbReference>
<evidence type="ECO:0000313" key="15">
    <source>
        <dbReference type="Proteomes" id="UP000429523"/>
    </source>
</evidence>
<dbReference type="EMBL" id="QXFW01000535">
    <property type="protein sequence ID" value="KAE9009428.1"/>
    <property type="molecule type" value="Genomic_DNA"/>
</dbReference>
<dbReference type="Proteomes" id="UP000429523">
    <property type="component" value="Unassembled WGS sequence"/>
</dbReference>
<protein>
    <recommendedName>
        <fullName evidence="25">Cysteine dioxygenase</fullName>
    </recommendedName>
</protein>
<evidence type="ECO:0000313" key="19">
    <source>
        <dbReference type="Proteomes" id="UP000440732"/>
    </source>
</evidence>
<evidence type="ECO:0000313" key="11">
    <source>
        <dbReference type="EMBL" id="KAE9225980.1"/>
    </source>
</evidence>
<dbReference type="EMBL" id="QXGE01000534">
    <property type="protein sequence ID" value="KAE9309735.1"/>
    <property type="molecule type" value="Genomic_DNA"/>
</dbReference>
<evidence type="ECO:0000313" key="14">
    <source>
        <dbReference type="EMBL" id="KAE9338590.1"/>
    </source>
</evidence>
<dbReference type="EMBL" id="QXFZ01000588">
    <property type="protein sequence ID" value="KAE9111087.1"/>
    <property type="molecule type" value="Genomic_DNA"/>
</dbReference>
<evidence type="ECO:0000313" key="5">
    <source>
        <dbReference type="EMBL" id="KAE8937605.1"/>
    </source>
</evidence>
<evidence type="ECO:0000313" key="17">
    <source>
        <dbReference type="Proteomes" id="UP000437068"/>
    </source>
</evidence>
<keyword evidence="1" id="KW-0479">Metal-binding</keyword>
<name>A0A6A3TW72_9STRA</name>
<evidence type="ECO:0000313" key="24">
    <source>
        <dbReference type="Proteomes" id="UP000488956"/>
    </source>
</evidence>
<dbReference type="Proteomes" id="UP000486351">
    <property type="component" value="Unassembled WGS sequence"/>
</dbReference>
<evidence type="ECO:0000313" key="21">
    <source>
        <dbReference type="Proteomes" id="UP000460718"/>
    </source>
</evidence>
<evidence type="ECO:0000313" key="16">
    <source>
        <dbReference type="Proteomes" id="UP000433483"/>
    </source>
</evidence>
<dbReference type="Proteomes" id="UP000440732">
    <property type="component" value="Unassembled WGS sequence"/>
</dbReference>
<dbReference type="AlphaFoldDB" id="A0A6A3TW72"/>
<dbReference type="Proteomes" id="UP000440367">
    <property type="component" value="Unassembled WGS sequence"/>
</dbReference>
<dbReference type="Proteomes" id="UP000488956">
    <property type="component" value="Unassembled WGS sequence"/>
</dbReference>
<evidence type="ECO:0000256" key="2">
    <source>
        <dbReference type="ARBA" id="ARBA00023002"/>
    </source>
</evidence>
<dbReference type="InterPro" id="IPR011051">
    <property type="entry name" value="RmlC_Cupin_sf"/>
</dbReference>
<keyword evidence="2" id="KW-0560">Oxidoreductase</keyword>
<dbReference type="EMBL" id="QXFY01000660">
    <property type="protein sequence ID" value="KAE9338590.1"/>
    <property type="molecule type" value="Genomic_DNA"/>
</dbReference>
<feature type="compositionally biased region" description="Polar residues" evidence="4">
    <location>
        <begin position="1"/>
        <end position="10"/>
    </location>
</feature>
<dbReference type="EMBL" id="QXGC01000654">
    <property type="protein sequence ID" value="KAE9225980.1"/>
    <property type="molecule type" value="Genomic_DNA"/>
</dbReference>
<dbReference type="Gene3D" id="2.60.120.10">
    <property type="entry name" value="Jelly Rolls"/>
    <property type="match status" value="1"/>
</dbReference>
<dbReference type="Pfam" id="PF07847">
    <property type="entry name" value="PCO_ADO"/>
    <property type="match status" value="1"/>
</dbReference>
<evidence type="ECO:0000313" key="7">
    <source>
        <dbReference type="EMBL" id="KAE9111087.1"/>
    </source>
</evidence>
<dbReference type="EMBL" id="QXFX01000555">
    <property type="protein sequence ID" value="KAE9111516.1"/>
    <property type="molecule type" value="Genomic_DNA"/>
</dbReference>
<dbReference type="Proteomes" id="UP000433483">
    <property type="component" value="Unassembled WGS sequence"/>
</dbReference>
<gene>
    <name evidence="13" type="ORF">PF001_g10537</name>
    <name evidence="12" type="ORF">PF002_g12798</name>
    <name evidence="11" type="ORF">PF004_g11778</name>
    <name evidence="10" type="ORF">PF005_g11250</name>
    <name evidence="9" type="ORF">PF006_g11778</name>
    <name evidence="7" type="ORF">PF007_g11610</name>
    <name evidence="14" type="ORF">PF008_g11990</name>
    <name evidence="5" type="ORF">PF009_g12498</name>
    <name evidence="8" type="ORF">PF010_g10777</name>
    <name evidence="6" type="ORF">PF011_g10274</name>
</gene>
<keyword evidence="3" id="KW-0408">Iron</keyword>
<keyword evidence="16" id="KW-1185">Reference proteome</keyword>
<dbReference type="Proteomes" id="UP000476176">
    <property type="component" value="Unassembled WGS sequence"/>
</dbReference>
<proteinExistence type="predicted"/>
<evidence type="ECO:0000313" key="23">
    <source>
        <dbReference type="Proteomes" id="UP000486351"/>
    </source>
</evidence>
<feature type="region of interest" description="Disordered" evidence="4">
    <location>
        <begin position="1"/>
        <end position="26"/>
    </location>
</feature>
<dbReference type="PANTHER" id="PTHR22966:SF61">
    <property type="entry name" value="2-AMINOETHANETHIOL DIOXYGENASE"/>
    <property type="match status" value="1"/>
</dbReference>
<dbReference type="GO" id="GO:0046872">
    <property type="term" value="F:metal ion binding"/>
    <property type="evidence" value="ECO:0007669"/>
    <property type="project" value="UniProtKB-KW"/>
</dbReference>
<accession>A0A6A3TW72</accession>
<organism evidence="9 19">
    <name type="scientific">Phytophthora fragariae</name>
    <dbReference type="NCBI Taxonomy" id="53985"/>
    <lineage>
        <taxon>Eukaryota</taxon>
        <taxon>Sar</taxon>
        <taxon>Stramenopiles</taxon>
        <taxon>Oomycota</taxon>
        <taxon>Peronosporomycetes</taxon>
        <taxon>Peronosporales</taxon>
        <taxon>Peronosporaceae</taxon>
        <taxon>Phytophthora</taxon>
    </lineage>
</organism>
<comment type="caution">
    <text evidence="9">The sequence shown here is derived from an EMBL/GenBank/DDBJ whole genome shotgun (WGS) entry which is preliminary data.</text>
</comment>
<dbReference type="Proteomes" id="UP000437068">
    <property type="component" value="Unassembled WGS sequence"/>
</dbReference>
<evidence type="ECO:0000313" key="8">
    <source>
        <dbReference type="EMBL" id="KAE9111516.1"/>
    </source>
</evidence>
<dbReference type="PANTHER" id="PTHR22966">
    <property type="entry name" value="2-AMINOETHANETHIOL DIOXYGENASE"/>
    <property type="match status" value="1"/>
</dbReference>
<dbReference type="OrthoDB" id="271433at2759"/>
<evidence type="ECO:0000313" key="9">
    <source>
        <dbReference type="EMBL" id="KAE9143177.1"/>
    </source>
</evidence>
<evidence type="ECO:0000256" key="4">
    <source>
        <dbReference type="SAM" id="MobiDB-lite"/>
    </source>
</evidence>
<dbReference type="Proteomes" id="UP000441208">
    <property type="component" value="Unassembled WGS sequence"/>
</dbReference>
<dbReference type="EMBL" id="QXGB01000556">
    <property type="protein sequence ID" value="KAE9210836.1"/>
    <property type="molecule type" value="Genomic_DNA"/>
</dbReference>
<evidence type="ECO:0000313" key="18">
    <source>
        <dbReference type="Proteomes" id="UP000440367"/>
    </source>
</evidence>
<evidence type="ECO:0008006" key="25">
    <source>
        <dbReference type="Google" id="ProtNLM"/>
    </source>
</evidence>
<dbReference type="InterPro" id="IPR014710">
    <property type="entry name" value="RmlC-like_jellyroll"/>
</dbReference>
<evidence type="ECO:0000256" key="1">
    <source>
        <dbReference type="ARBA" id="ARBA00022723"/>
    </source>
</evidence>
<evidence type="ECO:0000313" key="10">
    <source>
        <dbReference type="EMBL" id="KAE9210836.1"/>
    </source>
</evidence>